<keyword evidence="3" id="KW-0238">DNA-binding</keyword>
<reference evidence="8" key="1">
    <citation type="submission" date="2016-10" db="EMBL/GenBank/DDBJ databases">
        <authorList>
            <person name="Varghese N."/>
            <person name="Submissions S."/>
        </authorList>
    </citation>
    <scope>NUCLEOTIDE SEQUENCE [LARGE SCALE GENOMIC DNA]</scope>
    <source>
        <strain evidence="8">BS3660</strain>
    </source>
</reference>
<dbReference type="InterPro" id="IPR000847">
    <property type="entry name" value="LysR_HTH_N"/>
</dbReference>
<evidence type="ECO:0000256" key="3">
    <source>
        <dbReference type="ARBA" id="ARBA00023125"/>
    </source>
</evidence>
<evidence type="ECO:0000256" key="2">
    <source>
        <dbReference type="ARBA" id="ARBA00023015"/>
    </source>
</evidence>
<dbReference type="RefSeq" id="WP_090454902.1">
    <property type="nucleotide sequence ID" value="NZ_FNTC01000002.1"/>
</dbReference>
<feature type="domain" description="HTH lysR-type" evidence="6">
    <location>
        <begin position="1"/>
        <end position="58"/>
    </location>
</feature>
<dbReference type="AlphaFoldDB" id="A0A231G0H4"/>
<dbReference type="Gene3D" id="3.40.190.290">
    <property type="match status" value="1"/>
</dbReference>
<sequence>MDLRQLRYFIKVVECGNITRASETLHIAQPAISQQMRNLEQDMGMQLLERSVHGVVPTAAGQTLYRHAIELLRQADGTHELLRQDAEFPQGKVSVGMPSSTARMLAIPLARTIRSRYPGIKLELIDSPSAELGRLITVGRVALAVNVDVVETRGMAFRRLLTETLYLVAWPEFSLSDEPVSIEALAKMPLVLPCDPNTIRSRVEFALQEAGLKCEVEFEANSTDLLFSAVKAQLGVTILPWAAAHVELVQHRLKLARIDHRLFKRDLSLCWHDTVVESNAVQKVKSTIFELFEAFKRQPGWADEPVKGRNLQDY</sequence>
<dbReference type="PANTHER" id="PTHR30293">
    <property type="entry name" value="TRANSCRIPTIONAL REGULATORY PROTEIN NAC-RELATED"/>
    <property type="match status" value="1"/>
</dbReference>
<evidence type="ECO:0000313" key="7">
    <source>
        <dbReference type="EMBL" id="SEC21919.1"/>
    </source>
</evidence>
<dbReference type="FunFam" id="1.10.10.10:FF:000001">
    <property type="entry name" value="LysR family transcriptional regulator"/>
    <property type="match status" value="1"/>
</dbReference>
<comment type="similarity">
    <text evidence="1">Belongs to the LysR transcriptional regulatory family.</text>
</comment>
<dbReference type="EMBL" id="FNTC01000002">
    <property type="protein sequence ID" value="SEC21919.1"/>
    <property type="molecule type" value="Genomic_DNA"/>
</dbReference>
<proteinExistence type="inferred from homology"/>
<keyword evidence="5" id="KW-0804">Transcription</keyword>
<name>A0A231G0H4_PSEJE</name>
<dbReference type="GO" id="GO:0003677">
    <property type="term" value="F:DNA binding"/>
    <property type="evidence" value="ECO:0007669"/>
    <property type="project" value="UniProtKB-KW"/>
</dbReference>
<evidence type="ECO:0000313" key="8">
    <source>
        <dbReference type="Proteomes" id="UP000198542"/>
    </source>
</evidence>
<dbReference type="InterPro" id="IPR005119">
    <property type="entry name" value="LysR_subst-bd"/>
</dbReference>
<evidence type="ECO:0000256" key="5">
    <source>
        <dbReference type="ARBA" id="ARBA00023163"/>
    </source>
</evidence>
<dbReference type="Gene3D" id="1.10.10.10">
    <property type="entry name" value="Winged helix-like DNA-binding domain superfamily/Winged helix DNA-binding domain"/>
    <property type="match status" value="1"/>
</dbReference>
<dbReference type="GO" id="GO:2000142">
    <property type="term" value="P:regulation of DNA-templated transcription initiation"/>
    <property type="evidence" value="ECO:0007669"/>
    <property type="project" value="TreeGrafter"/>
</dbReference>
<dbReference type="SUPFAM" id="SSF53850">
    <property type="entry name" value="Periplasmic binding protein-like II"/>
    <property type="match status" value="1"/>
</dbReference>
<dbReference type="Proteomes" id="UP000198542">
    <property type="component" value="Unassembled WGS sequence"/>
</dbReference>
<keyword evidence="4" id="KW-0010">Activator</keyword>
<dbReference type="Pfam" id="PF00126">
    <property type="entry name" value="HTH_1"/>
    <property type="match status" value="1"/>
</dbReference>
<evidence type="ECO:0000256" key="4">
    <source>
        <dbReference type="ARBA" id="ARBA00023159"/>
    </source>
</evidence>
<dbReference type="PANTHER" id="PTHR30293:SF0">
    <property type="entry name" value="NITROGEN ASSIMILATION REGULATORY PROTEIN NAC"/>
    <property type="match status" value="1"/>
</dbReference>
<keyword evidence="8" id="KW-1185">Reference proteome</keyword>
<dbReference type="InterPro" id="IPR036390">
    <property type="entry name" value="WH_DNA-bd_sf"/>
</dbReference>
<organism evidence="7 8">
    <name type="scientific">Pseudomonas jessenii</name>
    <dbReference type="NCBI Taxonomy" id="77298"/>
    <lineage>
        <taxon>Bacteria</taxon>
        <taxon>Pseudomonadati</taxon>
        <taxon>Pseudomonadota</taxon>
        <taxon>Gammaproteobacteria</taxon>
        <taxon>Pseudomonadales</taxon>
        <taxon>Pseudomonadaceae</taxon>
        <taxon>Pseudomonas</taxon>
    </lineage>
</organism>
<dbReference type="Pfam" id="PF03466">
    <property type="entry name" value="LysR_substrate"/>
    <property type="match status" value="1"/>
</dbReference>
<gene>
    <name evidence="7" type="ORF">SAMN04490187_3591</name>
</gene>
<dbReference type="InterPro" id="IPR036388">
    <property type="entry name" value="WH-like_DNA-bd_sf"/>
</dbReference>
<keyword evidence="2" id="KW-0805">Transcription regulation</keyword>
<evidence type="ECO:0000259" key="6">
    <source>
        <dbReference type="PROSITE" id="PS50931"/>
    </source>
</evidence>
<dbReference type="PRINTS" id="PR00039">
    <property type="entry name" value="HTHLYSR"/>
</dbReference>
<dbReference type="SUPFAM" id="SSF46785">
    <property type="entry name" value="Winged helix' DNA-binding domain"/>
    <property type="match status" value="1"/>
</dbReference>
<protein>
    <submittedName>
        <fullName evidence="7">Transcriptional regulator, LysR family</fullName>
    </submittedName>
</protein>
<dbReference type="GO" id="GO:0003700">
    <property type="term" value="F:DNA-binding transcription factor activity"/>
    <property type="evidence" value="ECO:0007669"/>
    <property type="project" value="InterPro"/>
</dbReference>
<evidence type="ECO:0000256" key="1">
    <source>
        <dbReference type="ARBA" id="ARBA00009437"/>
    </source>
</evidence>
<dbReference type="PROSITE" id="PS50931">
    <property type="entry name" value="HTH_LYSR"/>
    <property type="match status" value="1"/>
</dbReference>
<accession>A0A231G0H4</accession>